<dbReference type="SUPFAM" id="SSF88659">
    <property type="entry name" value="Sigma3 and sigma4 domains of RNA polymerase sigma factors"/>
    <property type="match status" value="1"/>
</dbReference>
<organism evidence="2 3">
    <name type="scientific">Dehalogenimonas formicexedens</name>
    <dbReference type="NCBI Taxonomy" id="1839801"/>
    <lineage>
        <taxon>Bacteria</taxon>
        <taxon>Bacillati</taxon>
        <taxon>Chloroflexota</taxon>
        <taxon>Dehalococcoidia</taxon>
        <taxon>Dehalococcoidales</taxon>
        <taxon>Dehalococcoidaceae</taxon>
        <taxon>Dehalogenimonas</taxon>
    </lineage>
</organism>
<name>A0A1P8F9G8_9CHLR</name>
<dbReference type="Pfam" id="PF09862">
    <property type="entry name" value="DUF2089"/>
    <property type="match status" value="1"/>
</dbReference>
<proteinExistence type="predicted"/>
<evidence type="ECO:0000313" key="3">
    <source>
        <dbReference type="Proteomes" id="UP000185934"/>
    </source>
</evidence>
<dbReference type="InterPro" id="IPR013324">
    <property type="entry name" value="RNA_pol_sigma_r3/r4-like"/>
</dbReference>
<sequence>MVSNFPDVKIDKCIVEESMIRDWSELTGLTNGSPITVERVKIADSNIAIEGEFALPPLAQLGREDQVFIMAFVGAHGSMKEVGRLFGISYPTVKNRLVKVASKLRMVEINSKLTAMSEQESLLDMLEQGKINADEALKRLA</sequence>
<gene>
    <name evidence="2" type="ORF">Dform_01761</name>
</gene>
<dbReference type="KEGG" id="dfo:Dform_01761"/>
<keyword evidence="3" id="KW-1185">Reference proteome</keyword>
<feature type="domain" description="DUF2089" evidence="1">
    <location>
        <begin position="61"/>
        <end position="105"/>
    </location>
</feature>
<accession>A0A1P8F9G8</accession>
<protein>
    <recommendedName>
        <fullName evidence="1">DUF2089 domain-containing protein</fullName>
    </recommendedName>
</protein>
<dbReference type="Proteomes" id="UP000185934">
    <property type="component" value="Chromosome"/>
</dbReference>
<evidence type="ECO:0000259" key="1">
    <source>
        <dbReference type="Pfam" id="PF09862"/>
    </source>
</evidence>
<dbReference type="InterPro" id="IPR018658">
    <property type="entry name" value="DUF2089"/>
</dbReference>
<dbReference type="EMBL" id="CP018258">
    <property type="protein sequence ID" value="APV45080.1"/>
    <property type="molecule type" value="Genomic_DNA"/>
</dbReference>
<dbReference type="STRING" id="1839801.Dform_01761"/>
<dbReference type="AlphaFoldDB" id="A0A1P8F9G8"/>
<evidence type="ECO:0000313" key="2">
    <source>
        <dbReference type="EMBL" id="APV45080.1"/>
    </source>
</evidence>
<reference evidence="3" key="1">
    <citation type="submission" date="2016-11" db="EMBL/GenBank/DDBJ databases">
        <title>Dehalogenimonas formicexedens sp. nov., a chlorinated alkane respiring bacterium isolated from contaminated groundwater.</title>
        <authorList>
            <person name="Key T.A."/>
            <person name="Bowman K.S."/>
            <person name="Lee I."/>
            <person name="Chun J."/>
            <person name="Albuquerque L."/>
            <person name="da Costa M.S."/>
            <person name="Rainey F.A."/>
            <person name="Moe W.M."/>
        </authorList>
    </citation>
    <scope>NUCLEOTIDE SEQUENCE [LARGE SCALE GENOMIC DNA]</scope>
    <source>
        <strain evidence="3">NSZ-14</strain>
    </source>
</reference>